<dbReference type="AlphaFoldDB" id="A0A2P6SAZ5"/>
<dbReference type="Proteomes" id="UP000238479">
    <property type="component" value="Chromosome 1"/>
</dbReference>
<reference evidence="3 4" key="1">
    <citation type="journal article" date="2018" name="Nat. Genet.">
        <title>The Rosa genome provides new insights in the design of modern roses.</title>
        <authorList>
            <person name="Bendahmane M."/>
        </authorList>
    </citation>
    <scope>NUCLEOTIDE SEQUENCE [LARGE SCALE GENOMIC DNA]</scope>
    <source>
        <strain evidence="4">cv. Old Blush</strain>
    </source>
</reference>
<evidence type="ECO:0000256" key="1">
    <source>
        <dbReference type="SAM" id="MobiDB-lite"/>
    </source>
</evidence>
<protein>
    <submittedName>
        <fullName evidence="3">Uncharacterized protein</fullName>
    </submittedName>
</protein>
<keyword evidence="4" id="KW-1185">Reference proteome</keyword>
<evidence type="ECO:0000256" key="2">
    <source>
        <dbReference type="SAM" id="Phobius"/>
    </source>
</evidence>
<keyword evidence="2" id="KW-0812">Transmembrane</keyword>
<dbReference type="EMBL" id="PDCK01000039">
    <property type="protein sequence ID" value="PRQ55852.1"/>
    <property type="molecule type" value="Genomic_DNA"/>
</dbReference>
<evidence type="ECO:0000313" key="3">
    <source>
        <dbReference type="EMBL" id="PRQ55852.1"/>
    </source>
</evidence>
<gene>
    <name evidence="3" type="ORF">RchiOBHm_Chr1g0329181</name>
</gene>
<keyword evidence="2" id="KW-1133">Transmembrane helix</keyword>
<dbReference type="Gramene" id="PRQ55852">
    <property type="protein sequence ID" value="PRQ55852"/>
    <property type="gene ID" value="RchiOBHm_Chr1g0329181"/>
</dbReference>
<keyword evidence="2" id="KW-0472">Membrane</keyword>
<evidence type="ECO:0000313" key="4">
    <source>
        <dbReference type="Proteomes" id="UP000238479"/>
    </source>
</evidence>
<feature type="transmembrane region" description="Helical" evidence="2">
    <location>
        <begin position="12"/>
        <end position="33"/>
    </location>
</feature>
<feature type="compositionally biased region" description="Basic and acidic residues" evidence="1">
    <location>
        <begin position="53"/>
        <end position="65"/>
    </location>
</feature>
<proteinExistence type="predicted"/>
<name>A0A2P6SAZ5_ROSCH</name>
<feature type="region of interest" description="Disordered" evidence="1">
    <location>
        <begin position="49"/>
        <end position="71"/>
    </location>
</feature>
<sequence>MRDSRLCELVLLAYLAGVVCLGNGGTVSAFLVLRSRGKSALTKTSAIIEENSNEDHEERTSRIPEDEVLLL</sequence>
<organism evidence="3 4">
    <name type="scientific">Rosa chinensis</name>
    <name type="common">China rose</name>
    <dbReference type="NCBI Taxonomy" id="74649"/>
    <lineage>
        <taxon>Eukaryota</taxon>
        <taxon>Viridiplantae</taxon>
        <taxon>Streptophyta</taxon>
        <taxon>Embryophyta</taxon>
        <taxon>Tracheophyta</taxon>
        <taxon>Spermatophyta</taxon>
        <taxon>Magnoliopsida</taxon>
        <taxon>eudicotyledons</taxon>
        <taxon>Gunneridae</taxon>
        <taxon>Pentapetalae</taxon>
        <taxon>rosids</taxon>
        <taxon>fabids</taxon>
        <taxon>Rosales</taxon>
        <taxon>Rosaceae</taxon>
        <taxon>Rosoideae</taxon>
        <taxon>Rosoideae incertae sedis</taxon>
        <taxon>Rosa</taxon>
    </lineage>
</organism>
<comment type="caution">
    <text evidence="3">The sequence shown here is derived from an EMBL/GenBank/DDBJ whole genome shotgun (WGS) entry which is preliminary data.</text>
</comment>
<accession>A0A2P6SAZ5</accession>